<reference evidence="2" key="1">
    <citation type="submission" date="2016-06" db="EMBL/GenBank/DDBJ databases">
        <title>Parallel loss of symbiosis genes in relatives of nitrogen-fixing non-legume Parasponia.</title>
        <authorList>
            <person name="Van Velzen R."/>
            <person name="Holmer R."/>
            <person name="Bu F."/>
            <person name="Rutten L."/>
            <person name="Van Zeijl A."/>
            <person name="Liu W."/>
            <person name="Santuari L."/>
            <person name="Cao Q."/>
            <person name="Sharma T."/>
            <person name="Shen D."/>
            <person name="Roswanjaya Y."/>
            <person name="Wardhani T."/>
            <person name="Kalhor M.S."/>
            <person name="Jansen J."/>
            <person name="Van den Hoogen J."/>
            <person name="Gungor B."/>
            <person name="Hartog M."/>
            <person name="Hontelez J."/>
            <person name="Verver J."/>
            <person name="Yang W.-C."/>
            <person name="Schijlen E."/>
            <person name="Repin R."/>
            <person name="Schilthuizen M."/>
            <person name="Schranz E."/>
            <person name="Heidstra R."/>
            <person name="Miyata K."/>
            <person name="Fedorova E."/>
            <person name="Kohlen W."/>
            <person name="Bisseling T."/>
            <person name="Smit S."/>
            <person name="Geurts R."/>
        </authorList>
    </citation>
    <scope>NUCLEOTIDE SEQUENCE [LARGE SCALE GENOMIC DNA]</scope>
    <source>
        <strain evidence="2">cv. RG33-2</strain>
    </source>
</reference>
<sequence length="127" mass="14850">DSDSRNMNLKVKDLWDIEYGCWNMSLLKALFDDHSTRQILKIHWLGAQVDDVAIWTGSSNGKFSVKTAYLLDQRHRFNVPVTKCWRNIWTSKIHERLKVSLWRVAAETLPLKWGLVNQLKLLKLSPC</sequence>
<comment type="caution">
    <text evidence="1">The sequence shown here is derived from an EMBL/GenBank/DDBJ whole genome shotgun (WGS) entry which is preliminary data.</text>
</comment>
<name>A0A2P5FPF8_TREOI</name>
<accession>A0A2P5FPF8</accession>
<keyword evidence="2" id="KW-1185">Reference proteome</keyword>
<evidence type="ECO:0000313" key="2">
    <source>
        <dbReference type="Proteomes" id="UP000237000"/>
    </source>
</evidence>
<feature type="non-terminal residue" evidence="1">
    <location>
        <position position="1"/>
    </location>
</feature>
<organism evidence="1 2">
    <name type="scientific">Trema orientale</name>
    <name type="common">Charcoal tree</name>
    <name type="synonym">Celtis orientalis</name>
    <dbReference type="NCBI Taxonomy" id="63057"/>
    <lineage>
        <taxon>Eukaryota</taxon>
        <taxon>Viridiplantae</taxon>
        <taxon>Streptophyta</taxon>
        <taxon>Embryophyta</taxon>
        <taxon>Tracheophyta</taxon>
        <taxon>Spermatophyta</taxon>
        <taxon>Magnoliopsida</taxon>
        <taxon>eudicotyledons</taxon>
        <taxon>Gunneridae</taxon>
        <taxon>Pentapetalae</taxon>
        <taxon>rosids</taxon>
        <taxon>fabids</taxon>
        <taxon>Rosales</taxon>
        <taxon>Cannabaceae</taxon>
        <taxon>Trema</taxon>
    </lineage>
</organism>
<proteinExistence type="predicted"/>
<dbReference type="OrthoDB" id="1929473at2759"/>
<evidence type="ECO:0000313" key="1">
    <source>
        <dbReference type="EMBL" id="PON99678.1"/>
    </source>
</evidence>
<dbReference type="Proteomes" id="UP000237000">
    <property type="component" value="Unassembled WGS sequence"/>
</dbReference>
<evidence type="ECO:0008006" key="3">
    <source>
        <dbReference type="Google" id="ProtNLM"/>
    </source>
</evidence>
<protein>
    <recommendedName>
        <fullName evidence="3">Reverse transcriptase zinc-binding domain-containing protein</fullName>
    </recommendedName>
</protein>
<dbReference type="InParanoid" id="A0A2P5FPF8"/>
<gene>
    <name evidence="1" type="ORF">TorRG33x02_044430</name>
</gene>
<dbReference type="AlphaFoldDB" id="A0A2P5FPF8"/>
<dbReference type="EMBL" id="JXTC01000017">
    <property type="protein sequence ID" value="PON99678.1"/>
    <property type="molecule type" value="Genomic_DNA"/>
</dbReference>